<protein>
    <submittedName>
        <fullName evidence="1">Uncharacterized protein</fullName>
    </submittedName>
</protein>
<organism evidence="1 2">
    <name type="scientific">Thelephora ganbajun</name>
    <name type="common">Ganba fungus</name>
    <dbReference type="NCBI Taxonomy" id="370292"/>
    <lineage>
        <taxon>Eukaryota</taxon>
        <taxon>Fungi</taxon>
        <taxon>Dikarya</taxon>
        <taxon>Basidiomycota</taxon>
        <taxon>Agaricomycotina</taxon>
        <taxon>Agaricomycetes</taxon>
        <taxon>Thelephorales</taxon>
        <taxon>Thelephoraceae</taxon>
        <taxon>Thelephora</taxon>
    </lineage>
</organism>
<dbReference type="Proteomes" id="UP000886501">
    <property type="component" value="Unassembled WGS sequence"/>
</dbReference>
<evidence type="ECO:0000313" key="1">
    <source>
        <dbReference type="EMBL" id="KAF9642252.1"/>
    </source>
</evidence>
<comment type="caution">
    <text evidence="1">The sequence shown here is derived from an EMBL/GenBank/DDBJ whole genome shotgun (WGS) entry which is preliminary data.</text>
</comment>
<reference evidence="1" key="2">
    <citation type="journal article" date="2020" name="Nat. Commun.">
        <title>Large-scale genome sequencing of mycorrhizal fungi provides insights into the early evolution of symbiotic traits.</title>
        <authorList>
            <person name="Miyauchi S."/>
            <person name="Kiss E."/>
            <person name="Kuo A."/>
            <person name="Drula E."/>
            <person name="Kohler A."/>
            <person name="Sanchez-Garcia M."/>
            <person name="Morin E."/>
            <person name="Andreopoulos B."/>
            <person name="Barry K.W."/>
            <person name="Bonito G."/>
            <person name="Buee M."/>
            <person name="Carver A."/>
            <person name="Chen C."/>
            <person name="Cichocki N."/>
            <person name="Clum A."/>
            <person name="Culley D."/>
            <person name="Crous P.W."/>
            <person name="Fauchery L."/>
            <person name="Girlanda M."/>
            <person name="Hayes R.D."/>
            <person name="Keri Z."/>
            <person name="LaButti K."/>
            <person name="Lipzen A."/>
            <person name="Lombard V."/>
            <person name="Magnuson J."/>
            <person name="Maillard F."/>
            <person name="Murat C."/>
            <person name="Nolan M."/>
            <person name="Ohm R.A."/>
            <person name="Pangilinan J."/>
            <person name="Pereira M.F."/>
            <person name="Perotto S."/>
            <person name="Peter M."/>
            <person name="Pfister S."/>
            <person name="Riley R."/>
            <person name="Sitrit Y."/>
            <person name="Stielow J.B."/>
            <person name="Szollosi G."/>
            <person name="Zifcakova L."/>
            <person name="Stursova M."/>
            <person name="Spatafora J.W."/>
            <person name="Tedersoo L."/>
            <person name="Vaario L.M."/>
            <person name="Yamada A."/>
            <person name="Yan M."/>
            <person name="Wang P."/>
            <person name="Xu J."/>
            <person name="Bruns T."/>
            <person name="Baldrian P."/>
            <person name="Vilgalys R."/>
            <person name="Dunand C."/>
            <person name="Henrissat B."/>
            <person name="Grigoriev I.V."/>
            <person name="Hibbett D."/>
            <person name="Nagy L.G."/>
            <person name="Martin F.M."/>
        </authorList>
    </citation>
    <scope>NUCLEOTIDE SEQUENCE</scope>
    <source>
        <strain evidence="1">P2</strain>
    </source>
</reference>
<sequence>MTRKNRPRPWFLNGKRRRASPLQIDPILLSSPLAMQTTRLGSMAKGHLNHLSQVPRIPIFCTLCPFAPNLPPRPKIMTSRKYGPGCGGCGHVILLEPLKTEPFFPKYGQRTTAHARGSSDSRPWICAWRTDTLDLLFPNFHVSGQCDLRRLS</sequence>
<proteinExistence type="predicted"/>
<accession>A0ACB6YY92</accession>
<name>A0ACB6YY92_THEGA</name>
<evidence type="ECO:0000313" key="2">
    <source>
        <dbReference type="Proteomes" id="UP000886501"/>
    </source>
</evidence>
<keyword evidence="2" id="KW-1185">Reference proteome</keyword>
<reference evidence="1" key="1">
    <citation type="submission" date="2019-10" db="EMBL/GenBank/DDBJ databases">
        <authorList>
            <consortium name="DOE Joint Genome Institute"/>
            <person name="Kuo A."/>
            <person name="Miyauchi S."/>
            <person name="Kiss E."/>
            <person name="Drula E."/>
            <person name="Kohler A."/>
            <person name="Sanchez-Garcia M."/>
            <person name="Andreopoulos B."/>
            <person name="Barry K.W."/>
            <person name="Bonito G."/>
            <person name="Buee M."/>
            <person name="Carver A."/>
            <person name="Chen C."/>
            <person name="Cichocki N."/>
            <person name="Clum A."/>
            <person name="Culley D."/>
            <person name="Crous P.W."/>
            <person name="Fauchery L."/>
            <person name="Girlanda M."/>
            <person name="Hayes R."/>
            <person name="Keri Z."/>
            <person name="Labutti K."/>
            <person name="Lipzen A."/>
            <person name="Lombard V."/>
            <person name="Magnuson J."/>
            <person name="Maillard F."/>
            <person name="Morin E."/>
            <person name="Murat C."/>
            <person name="Nolan M."/>
            <person name="Ohm R."/>
            <person name="Pangilinan J."/>
            <person name="Pereira M."/>
            <person name="Perotto S."/>
            <person name="Peter M."/>
            <person name="Riley R."/>
            <person name="Sitrit Y."/>
            <person name="Stielow B."/>
            <person name="Szollosi G."/>
            <person name="Zifcakova L."/>
            <person name="Stursova M."/>
            <person name="Spatafora J.W."/>
            <person name="Tedersoo L."/>
            <person name="Vaario L.-M."/>
            <person name="Yamada A."/>
            <person name="Yan M."/>
            <person name="Wang P."/>
            <person name="Xu J."/>
            <person name="Bruns T."/>
            <person name="Baldrian P."/>
            <person name="Vilgalys R."/>
            <person name="Henrissat B."/>
            <person name="Grigoriev I.V."/>
            <person name="Hibbett D."/>
            <person name="Nagy L.G."/>
            <person name="Martin F.M."/>
        </authorList>
    </citation>
    <scope>NUCLEOTIDE SEQUENCE</scope>
    <source>
        <strain evidence="1">P2</strain>
    </source>
</reference>
<dbReference type="EMBL" id="MU118578">
    <property type="protein sequence ID" value="KAF9642252.1"/>
    <property type="molecule type" value="Genomic_DNA"/>
</dbReference>
<gene>
    <name evidence="1" type="ORF">BDM02DRAFT_3273539</name>
</gene>